<evidence type="ECO:0000256" key="3">
    <source>
        <dbReference type="ARBA" id="ARBA00022741"/>
    </source>
</evidence>
<organism evidence="11 12">
    <name type="scientific">Cyclostephanos tholiformis</name>
    <dbReference type="NCBI Taxonomy" id="382380"/>
    <lineage>
        <taxon>Eukaryota</taxon>
        <taxon>Sar</taxon>
        <taxon>Stramenopiles</taxon>
        <taxon>Ochrophyta</taxon>
        <taxon>Bacillariophyta</taxon>
        <taxon>Coscinodiscophyceae</taxon>
        <taxon>Thalassiosirophycidae</taxon>
        <taxon>Stephanodiscales</taxon>
        <taxon>Stephanodiscaceae</taxon>
        <taxon>Cyclostephanos</taxon>
    </lineage>
</organism>
<gene>
    <name evidence="11" type="ORF">ACHAXA_000524</name>
</gene>
<keyword evidence="10" id="KW-1133">Transmembrane helix</keyword>
<evidence type="ECO:0000256" key="10">
    <source>
        <dbReference type="SAM" id="Phobius"/>
    </source>
</evidence>
<comment type="similarity">
    <text evidence="1 8">Belongs to the inositol phosphokinase (IPK) family.</text>
</comment>
<dbReference type="PANTHER" id="PTHR12400">
    <property type="entry name" value="INOSITOL POLYPHOSPHATE KINASE"/>
    <property type="match status" value="1"/>
</dbReference>
<dbReference type="GO" id="GO:0016301">
    <property type="term" value="F:kinase activity"/>
    <property type="evidence" value="ECO:0007669"/>
    <property type="project" value="UniProtKB-KW"/>
</dbReference>
<dbReference type="InterPro" id="IPR005522">
    <property type="entry name" value="IPK"/>
</dbReference>
<name>A0ABD3STG3_9STRA</name>
<dbReference type="PROSITE" id="PS00018">
    <property type="entry name" value="EF_HAND_1"/>
    <property type="match status" value="1"/>
</dbReference>
<dbReference type="GO" id="GO:0005524">
    <property type="term" value="F:ATP binding"/>
    <property type="evidence" value="ECO:0007669"/>
    <property type="project" value="UniProtKB-KW"/>
</dbReference>
<comment type="catalytic activity">
    <reaction evidence="7">
        <text>1D-myo-inositol 1,3,4,6-tetrakisphosphate + ATP = 1D-myo-inositol 1,3,4,5,6-pentakisphosphate + ADP + H(+)</text>
        <dbReference type="Rhea" id="RHEA:12717"/>
        <dbReference type="ChEBI" id="CHEBI:15378"/>
        <dbReference type="ChEBI" id="CHEBI:30616"/>
        <dbReference type="ChEBI" id="CHEBI:57660"/>
        <dbReference type="ChEBI" id="CHEBI:57733"/>
        <dbReference type="ChEBI" id="CHEBI:456216"/>
        <dbReference type="EC" id="2.7.1.140"/>
    </reaction>
</comment>
<accession>A0ABD3STG3</accession>
<evidence type="ECO:0000256" key="5">
    <source>
        <dbReference type="ARBA" id="ARBA00022840"/>
    </source>
</evidence>
<evidence type="ECO:0000256" key="7">
    <source>
        <dbReference type="ARBA" id="ARBA00036525"/>
    </source>
</evidence>
<keyword evidence="5" id="KW-0067">ATP-binding</keyword>
<dbReference type="Pfam" id="PF03770">
    <property type="entry name" value="IPK"/>
    <property type="match status" value="1"/>
</dbReference>
<keyword evidence="12" id="KW-1185">Reference proteome</keyword>
<dbReference type="Gene3D" id="3.30.470.160">
    <property type="entry name" value="Inositol polyphosphate kinase"/>
    <property type="match status" value="1"/>
</dbReference>
<evidence type="ECO:0000313" key="11">
    <source>
        <dbReference type="EMBL" id="KAL3827651.1"/>
    </source>
</evidence>
<dbReference type="Proteomes" id="UP001530377">
    <property type="component" value="Unassembled WGS sequence"/>
</dbReference>
<comment type="catalytic activity">
    <reaction evidence="6">
        <text>1D-myo-inositol 1,4,5-trisphosphate + 2 ATP = 1D-myo-inositol 1,3,4,5,6-pentakisphosphate + 2 ADP + 2 H(+)</text>
        <dbReference type="Rhea" id="RHEA:32359"/>
        <dbReference type="ChEBI" id="CHEBI:15378"/>
        <dbReference type="ChEBI" id="CHEBI:30616"/>
        <dbReference type="ChEBI" id="CHEBI:57733"/>
        <dbReference type="ChEBI" id="CHEBI:203600"/>
        <dbReference type="ChEBI" id="CHEBI:456216"/>
        <dbReference type="EC" id="2.7.1.151"/>
    </reaction>
</comment>
<dbReference type="InterPro" id="IPR038286">
    <property type="entry name" value="IPK_sf"/>
</dbReference>
<dbReference type="EC" id="2.7.-.-" evidence="8"/>
<evidence type="ECO:0000256" key="4">
    <source>
        <dbReference type="ARBA" id="ARBA00022777"/>
    </source>
</evidence>
<keyword evidence="10" id="KW-0472">Membrane</keyword>
<feature type="compositionally biased region" description="Low complexity" evidence="9">
    <location>
        <begin position="714"/>
        <end position="728"/>
    </location>
</feature>
<evidence type="ECO:0000256" key="2">
    <source>
        <dbReference type="ARBA" id="ARBA00022679"/>
    </source>
</evidence>
<evidence type="ECO:0000256" key="1">
    <source>
        <dbReference type="ARBA" id="ARBA00007374"/>
    </source>
</evidence>
<reference evidence="11 12" key="1">
    <citation type="submission" date="2024-10" db="EMBL/GenBank/DDBJ databases">
        <title>Updated reference genomes for cyclostephanoid diatoms.</title>
        <authorList>
            <person name="Roberts W.R."/>
            <person name="Alverson A.J."/>
        </authorList>
    </citation>
    <scope>NUCLEOTIDE SEQUENCE [LARGE SCALE GENOMIC DNA]</scope>
    <source>
        <strain evidence="11 12">AJA228-03</strain>
    </source>
</reference>
<feature type="region of interest" description="Disordered" evidence="9">
    <location>
        <begin position="12"/>
        <end position="33"/>
    </location>
</feature>
<sequence>MTSNDSTDLESAVASWDDAADAETPTGNEHVKMSTKHAVLRKLSTFSKKYDVNGDGTLDAAEMAMRDMDDSMRGYLTNEKVYAMMQEHLQTQNRLFRVRRIMFALLALVGILAISNLGTSFAAASLAKDTTTSPNAELTNKYTHEALSTQTSAESIEFERTIITPDGGRKLCTAEGSDVDCETTSFLTISNVMCQKMISHCSRGNTVNLKRTWKNGDISSFNICPFTSGTLSKTSQSRLKNSEVSMTADAVDRTAFSASSSSRGGKCSIDESSFFSPIVVSPSVASLGGGAAAIMAIAASTTLVLLLSLSSLRRRARIVARRMCDDGSRVWWGDGRPMLDCDCAYFRSSVLYSAIERGRASLSSIIDDIDVSTPGIVTIPTTPRDDAAVRMYDQSSSVVEDDEYVEGTDTPSRTTTTTTTGLANATKFMSRQVGGIAEHKSPVLSFMDRYVLKPLRLMDGGYRDDDFDDGTMNEHRGTKSSKTWGVGGVEDDTKKYRGVREVAFYEAIQFAMTLPSDLGKCHEDDDLASSSGVLPKIVRNDGSNLDGQFDWGSIFRHDRRRRRRRRRRRPALHYLLSLAEEDGLTYVDVNHHQHHQQSSSATASLIRACRHPCTGHHHRLGRHRRRRGGTGAAALGRIASKISDMGRYYLDCAALHVGYFVGDRDVVLAVRTYEITWDTLIGELVALKRLYPFISPYFGVVDSDGLGWDDGYDSPPQSSSSTKTTTTPPHRRSLMRRPHLMLQNLTAPFSQPNIIDIKMGTVTFEPSAPLSKQMSEAAKYPQQVDFGFRIVGMGVHSDGGKYKYWDKSFGVGLKTRDDLTRALATFFLCDEAARRETTCRVLSCVIEQLTQIYNWFGKENSSLAFYASSILIAYGDSCHDNNVTCQTSNDPVVKLIDFAHVCRQTGGDEGYLKGVRNLLEILNAIKENQSSDLTLHSN</sequence>
<evidence type="ECO:0000256" key="8">
    <source>
        <dbReference type="RuleBase" id="RU363090"/>
    </source>
</evidence>
<proteinExistence type="inferred from homology"/>
<feature type="transmembrane region" description="Helical" evidence="10">
    <location>
        <begin position="101"/>
        <end position="124"/>
    </location>
</feature>
<dbReference type="EMBL" id="JALLPB020000001">
    <property type="protein sequence ID" value="KAL3827651.1"/>
    <property type="molecule type" value="Genomic_DNA"/>
</dbReference>
<comment type="caution">
    <text evidence="11">The sequence shown here is derived from an EMBL/GenBank/DDBJ whole genome shotgun (WGS) entry which is preliminary data.</text>
</comment>
<protein>
    <recommendedName>
        <fullName evidence="8">Kinase</fullName>
        <ecNumber evidence="8">2.7.-.-</ecNumber>
    </recommendedName>
</protein>
<keyword evidence="3" id="KW-0547">Nucleotide-binding</keyword>
<keyword evidence="4 8" id="KW-0418">Kinase</keyword>
<keyword evidence="2 8" id="KW-0808">Transferase</keyword>
<evidence type="ECO:0000256" key="9">
    <source>
        <dbReference type="SAM" id="MobiDB-lite"/>
    </source>
</evidence>
<dbReference type="AlphaFoldDB" id="A0ABD3STG3"/>
<keyword evidence="10" id="KW-0812">Transmembrane</keyword>
<dbReference type="InterPro" id="IPR018247">
    <property type="entry name" value="EF_Hand_1_Ca_BS"/>
</dbReference>
<dbReference type="PANTHER" id="PTHR12400:SF51">
    <property type="entry name" value="INOSITOL POLYPHOSPHATE MULTIKINASE"/>
    <property type="match status" value="1"/>
</dbReference>
<feature type="region of interest" description="Disordered" evidence="9">
    <location>
        <begin position="711"/>
        <end position="733"/>
    </location>
</feature>
<evidence type="ECO:0000256" key="6">
    <source>
        <dbReference type="ARBA" id="ARBA00036164"/>
    </source>
</evidence>
<dbReference type="SUPFAM" id="SSF56104">
    <property type="entry name" value="SAICAR synthase-like"/>
    <property type="match status" value="1"/>
</dbReference>
<evidence type="ECO:0000313" key="12">
    <source>
        <dbReference type="Proteomes" id="UP001530377"/>
    </source>
</evidence>